<protein>
    <recommendedName>
        <fullName evidence="4">EF-hand domain-containing protein</fullName>
    </recommendedName>
</protein>
<dbReference type="InterPro" id="IPR039647">
    <property type="entry name" value="EF_hand_pair_protein_CML-like"/>
</dbReference>
<reference evidence="5 6" key="1">
    <citation type="journal article" date="2024" name="Science">
        <title>Giant polyketide synthase enzymes in the biosynthesis of giant marine polyether toxins.</title>
        <authorList>
            <person name="Fallon T.R."/>
            <person name="Shende V.V."/>
            <person name="Wierzbicki I.H."/>
            <person name="Pendleton A.L."/>
            <person name="Watervoot N.F."/>
            <person name="Auber R.P."/>
            <person name="Gonzalez D.J."/>
            <person name="Wisecaver J.H."/>
            <person name="Moore B.S."/>
        </authorList>
    </citation>
    <scope>NUCLEOTIDE SEQUENCE [LARGE SCALE GENOMIC DNA]</scope>
    <source>
        <strain evidence="5 6">12B1</strain>
    </source>
</reference>
<evidence type="ECO:0000256" key="3">
    <source>
        <dbReference type="ARBA" id="ARBA00022837"/>
    </source>
</evidence>
<evidence type="ECO:0000259" key="4">
    <source>
        <dbReference type="PROSITE" id="PS50222"/>
    </source>
</evidence>
<gene>
    <name evidence="5" type="ORF">AB1Y20_012706</name>
</gene>
<comment type="caution">
    <text evidence="5">The sequence shown here is derived from an EMBL/GenBank/DDBJ whole genome shotgun (WGS) entry which is preliminary data.</text>
</comment>
<dbReference type="PROSITE" id="PS50222">
    <property type="entry name" value="EF_HAND_2"/>
    <property type="match status" value="4"/>
</dbReference>
<keyword evidence="6" id="KW-1185">Reference proteome</keyword>
<dbReference type="InterPro" id="IPR018247">
    <property type="entry name" value="EF_Hand_1_Ca_BS"/>
</dbReference>
<feature type="domain" description="EF-hand" evidence="4">
    <location>
        <begin position="52"/>
        <end position="76"/>
    </location>
</feature>
<dbReference type="InterPro" id="IPR011992">
    <property type="entry name" value="EF-hand-dom_pair"/>
</dbReference>
<organism evidence="5 6">
    <name type="scientific">Prymnesium parvum</name>
    <name type="common">Toxic golden alga</name>
    <dbReference type="NCBI Taxonomy" id="97485"/>
    <lineage>
        <taxon>Eukaryota</taxon>
        <taxon>Haptista</taxon>
        <taxon>Haptophyta</taxon>
        <taxon>Prymnesiophyceae</taxon>
        <taxon>Prymnesiales</taxon>
        <taxon>Prymnesiaceae</taxon>
        <taxon>Prymnesium</taxon>
    </lineage>
</organism>
<dbReference type="GO" id="GO:0005509">
    <property type="term" value="F:calcium ion binding"/>
    <property type="evidence" value="ECO:0007669"/>
    <property type="project" value="InterPro"/>
</dbReference>
<name>A0AB34IIN8_PRYPA</name>
<feature type="domain" description="EF-hand" evidence="4">
    <location>
        <begin position="128"/>
        <end position="163"/>
    </location>
</feature>
<evidence type="ECO:0000313" key="5">
    <source>
        <dbReference type="EMBL" id="KAL1500029.1"/>
    </source>
</evidence>
<evidence type="ECO:0000256" key="1">
    <source>
        <dbReference type="ARBA" id="ARBA00022723"/>
    </source>
</evidence>
<feature type="domain" description="EF-hand" evidence="4">
    <location>
        <begin position="164"/>
        <end position="199"/>
    </location>
</feature>
<dbReference type="AlphaFoldDB" id="A0AB34IIN8"/>
<dbReference type="Gene3D" id="1.10.238.10">
    <property type="entry name" value="EF-hand"/>
    <property type="match status" value="2"/>
</dbReference>
<sequence length="225" mass="25000">MATKRVPKQNPISESVLRNLFDAYDKDKSGALDPDELSAILSQLGSNLKMGHLDQDGDNRVTFEELKVLCECTGRHTHPIFKRALEAIAPASHSGVTNIAVAGQAHENEAFLNLAAKSWRVLSTLRNFDEAGIAAAFRRIDVDKDGVLTPKEIRRAIKELAPSLSEIDITLMLATSDRDSDGYVTFSEFKAMMLQGKDDDVAYWERYGKRDMHVALADRSEAHLK</sequence>
<proteinExistence type="predicted"/>
<dbReference type="PANTHER" id="PTHR10891">
    <property type="entry name" value="EF-HAND CALCIUM-BINDING DOMAIN CONTAINING PROTEIN"/>
    <property type="match status" value="1"/>
</dbReference>
<dbReference type="InterPro" id="IPR002048">
    <property type="entry name" value="EF_hand_dom"/>
</dbReference>
<dbReference type="SMART" id="SM00054">
    <property type="entry name" value="EFh"/>
    <property type="match status" value="4"/>
</dbReference>
<evidence type="ECO:0000313" key="6">
    <source>
        <dbReference type="Proteomes" id="UP001515480"/>
    </source>
</evidence>
<evidence type="ECO:0000256" key="2">
    <source>
        <dbReference type="ARBA" id="ARBA00022737"/>
    </source>
</evidence>
<accession>A0AB34IIN8</accession>
<dbReference type="SUPFAM" id="SSF47473">
    <property type="entry name" value="EF-hand"/>
    <property type="match status" value="1"/>
</dbReference>
<dbReference type="EMBL" id="JBGBPQ010000024">
    <property type="protein sequence ID" value="KAL1500029.1"/>
    <property type="molecule type" value="Genomic_DNA"/>
</dbReference>
<dbReference type="CDD" id="cd00051">
    <property type="entry name" value="EFh"/>
    <property type="match status" value="2"/>
</dbReference>
<dbReference type="Proteomes" id="UP001515480">
    <property type="component" value="Unassembled WGS sequence"/>
</dbReference>
<keyword evidence="2" id="KW-0677">Repeat</keyword>
<keyword evidence="3" id="KW-0106">Calcium</keyword>
<keyword evidence="1" id="KW-0479">Metal-binding</keyword>
<dbReference type="Pfam" id="PF13499">
    <property type="entry name" value="EF-hand_7"/>
    <property type="match status" value="2"/>
</dbReference>
<feature type="domain" description="EF-hand" evidence="4">
    <location>
        <begin position="12"/>
        <end position="47"/>
    </location>
</feature>
<dbReference type="PROSITE" id="PS00018">
    <property type="entry name" value="EF_HAND_1"/>
    <property type="match status" value="4"/>
</dbReference>